<dbReference type="RefSeq" id="WP_150677537.1">
    <property type="nucleotide sequence ID" value="NZ_CABPSK010000001.1"/>
</dbReference>
<keyword evidence="3" id="KW-1185">Reference proteome</keyword>
<dbReference type="InterPro" id="IPR036986">
    <property type="entry name" value="S4_RNA-bd_sf"/>
</dbReference>
<evidence type="ECO:0000313" key="2">
    <source>
        <dbReference type="EMBL" id="VVD60114.1"/>
    </source>
</evidence>
<dbReference type="PROSITE" id="PS50889">
    <property type="entry name" value="S4"/>
    <property type="match status" value="1"/>
</dbReference>
<dbReference type="SUPFAM" id="SSF55174">
    <property type="entry name" value="Alpha-L RNA-binding motif"/>
    <property type="match status" value="1"/>
</dbReference>
<reference evidence="2 3" key="1">
    <citation type="submission" date="2019-08" db="EMBL/GenBank/DDBJ databases">
        <authorList>
            <person name="Peeters C."/>
        </authorList>
    </citation>
    <scope>NUCLEOTIDE SEQUENCE [LARGE SCALE GENOMIC DNA]</scope>
    <source>
        <strain evidence="2 3">LMG 31114</strain>
    </source>
</reference>
<dbReference type="OrthoDB" id="9802835at2"/>
<keyword evidence="1" id="KW-0694">RNA-binding</keyword>
<protein>
    <submittedName>
        <fullName evidence="2">RNA-binding protein</fullName>
    </submittedName>
</protein>
<dbReference type="EMBL" id="CABPSK010000001">
    <property type="protein sequence ID" value="VVD60114.1"/>
    <property type="molecule type" value="Genomic_DNA"/>
</dbReference>
<dbReference type="AlphaFoldDB" id="A0A5E4RCE8"/>
<name>A0A5E4RCE8_9BURK</name>
<gene>
    <name evidence="2" type="ORF">PPN31114_00052</name>
</gene>
<dbReference type="Gene3D" id="3.10.290.10">
    <property type="entry name" value="RNA-binding S4 domain"/>
    <property type="match status" value="1"/>
</dbReference>
<evidence type="ECO:0000313" key="3">
    <source>
        <dbReference type="Proteomes" id="UP000366945"/>
    </source>
</evidence>
<dbReference type="GO" id="GO:0003723">
    <property type="term" value="F:RNA binding"/>
    <property type="evidence" value="ECO:0007669"/>
    <property type="project" value="UniProtKB-KW"/>
</dbReference>
<proteinExistence type="predicted"/>
<dbReference type="CDD" id="cd00165">
    <property type="entry name" value="S4"/>
    <property type="match status" value="1"/>
</dbReference>
<sequence>MQNVTFELTGEFIALNDLLKVAGVADSGGAGKALVASGLVSVDGKLESRKTAKIRAGQTVSLDGIRIRVVAG</sequence>
<dbReference type="Proteomes" id="UP000366945">
    <property type="component" value="Unassembled WGS sequence"/>
</dbReference>
<organism evidence="2 3">
    <name type="scientific">Pandoraea pneumonica</name>
    <dbReference type="NCBI Taxonomy" id="2508299"/>
    <lineage>
        <taxon>Bacteria</taxon>
        <taxon>Pseudomonadati</taxon>
        <taxon>Pseudomonadota</taxon>
        <taxon>Betaproteobacteria</taxon>
        <taxon>Burkholderiales</taxon>
        <taxon>Burkholderiaceae</taxon>
        <taxon>Pandoraea</taxon>
    </lineage>
</organism>
<dbReference type="Pfam" id="PF13275">
    <property type="entry name" value="S4_2"/>
    <property type="match status" value="1"/>
</dbReference>
<dbReference type="GeneID" id="300402136"/>
<evidence type="ECO:0000256" key="1">
    <source>
        <dbReference type="PROSITE-ProRule" id="PRU00182"/>
    </source>
</evidence>
<accession>A0A5E4RCE8</accession>